<organism evidence="1 2">
    <name type="scientific">Arthrobacter alpinus</name>
    <dbReference type="NCBI Taxonomy" id="656366"/>
    <lineage>
        <taxon>Bacteria</taxon>
        <taxon>Bacillati</taxon>
        <taxon>Actinomycetota</taxon>
        <taxon>Actinomycetes</taxon>
        <taxon>Micrococcales</taxon>
        <taxon>Micrococcaceae</taxon>
        <taxon>Arthrobacter</taxon>
    </lineage>
</organism>
<dbReference type="AlphaFoldDB" id="A0A1H5GXY6"/>
<dbReference type="Proteomes" id="UP000182725">
    <property type="component" value="Unassembled WGS sequence"/>
</dbReference>
<gene>
    <name evidence="1" type="ORF">SAMN04489740_0879</name>
</gene>
<evidence type="ECO:0000313" key="2">
    <source>
        <dbReference type="Proteomes" id="UP000182725"/>
    </source>
</evidence>
<sequence length="70" mass="7638">MGKSGGFDDVFKDLNRLSNAARKADGQTVQLGDCVTMSQAMQRMRSALGTGLFSDADLKSMIREARPDLR</sequence>
<name>A0A1H5GXY6_9MICC</name>
<reference evidence="1 2" key="1">
    <citation type="submission" date="2016-10" db="EMBL/GenBank/DDBJ databases">
        <authorList>
            <person name="de Groot N.N."/>
        </authorList>
    </citation>
    <scope>NUCLEOTIDE SEQUENCE [LARGE SCALE GENOMIC DNA]</scope>
    <source>
        <strain evidence="1 2">DSM 22274</strain>
    </source>
</reference>
<protein>
    <submittedName>
        <fullName evidence="1">Uncharacterized protein</fullName>
    </submittedName>
</protein>
<evidence type="ECO:0000313" key="1">
    <source>
        <dbReference type="EMBL" id="SEE20576.1"/>
    </source>
</evidence>
<dbReference type="EMBL" id="FNTV01000001">
    <property type="protein sequence ID" value="SEE20576.1"/>
    <property type="molecule type" value="Genomic_DNA"/>
</dbReference>
<proteinExistence type="predicted"/>
<accession>A0A1H5GXY6</accession>
<dbReference type="RefSeq" id="WP_074710740.1">
    <property type="nucleotide sequence ID" value="NZ_FNTV01000001.1"/>
</dbReference>